<accession>A0ABD6E3F9</accession>
<keyword evidence="5 8" id="KW-1133">Transmembrane helix</keyword>
<comment type="caution">
    <text evidence="9">The sequence shown here is derived from an EMBL/GenBank/DDBJ whole genome shotgun (WGS) entry which is preliminary data.</text>
</comment>
<comment type="subcellular location">
    <subcellularLocation>
        <location evidence="1">Membrane</location>
        <topology evidence="1">Multi-pass membrane protein</topology>
    </subcellularLocation>
</comment>
<dbReference type="EMBL" id="JBGFUD010000140">
    <property type="protein sequence ID" value="MFH4973791.1"/>
    <property type="molecule type" value="Genomic_DNA"/>
</dbReference>
<dbReference type="InterPro" id="IPR037185">
    <property type="entry name" value="EmrE-like"/>
</dbReference>
<feature type="transmembrane region" description="Helical" evidence="8">
    <location>
        <begin position="252"/>
        <end position="271"/>
    </location>
</feature>
<protein>
    <recommendedName>
        <fullName evidence="7">Adenosine 3'-phospho 5'-phosphosulfate transporter 1</fullName>
    </recommendedName>
</protein>
<evidence type="ECO:0000256" key="2">
    <source>
        <dbReference type="ARBA" id="ARBA00010694"/>
    </source>
</evidence>
<feature type="transmembrane region" description="Helical" evidence="8">
    <location>
        <begin position="389"/>
        <end position="407"/>
    </location>
</feature>
<feature type="transmembrane region" description="Helical" evidence="8">
    <location>
        <begin position="292"/>
        <end position="311"/>
    </location>
</feature>
<evidence type="ECO:0000256" key="6">
    <source>
        <dbReference type="ARBA" id="ARBA00023136"/>
    </source>
</evidence>
<evidence type="ECO:0000256" key="8">
    <source>
        <dbReference type="SAM" id="Phobius"/>
    </source>
</evidence>
<keyword evidence="10" id="KW-1185">Reference proteome</keyword>
<dbReference type="Pfam" id="PF08449">
    <property type="entry name" value="UAA"/>
    <property type="match status" value="1"/>
</dbReference>
<keyword evidence="6 8" id="KW-0472">Membrane</keyword>
<dbReference type="GO" id="GO:0016020">
    <property type="term" value="C:membrane"/>
    <property type="evidence" value="ECO:0007669"/>
    <property type="project" value="UniProtKB-SubCell"/>
</dbReference>
<gene>
    <name evidence="9" type="ORF">AB6A40_000500</name>
</gene>
<dbReference type="Proteomes" id="UP001608902">
    <property type="component" value="Unassembled WGS sequence"/>
</dbReference>
<feature type="transmembrane region" description="Helical" evidence="8">
    <location>
        <begin position="228"/>
        <end position="246"/>
    </location>
</feature>
<evidence type="ECO:0000256" key="5">
    <source>
        <dbReference type="ARBA" id="ARBA00022989"/>
    </source>
</evidence>
<keyword evidence="4 8" id="KW-0812">Transmembrane</keyword>
<name>A0ABD6E3F9_9BILA</name>
<feature type="transmembrane region" description="Helical" evidence="8">
    <location>
        <begin position="140"/>
        <end position="159"/>
    </location>
</feature>
<dbReference type="PANTHER" id="PTHR10778">
    <property type="entry name" value="SOLUTE CARRIER FAMILY 35 MEMBER B"/>
    <property type="match status" value="1"/>
</dbReference>
<feature type="transmembrane region" description="Helical" evidence="8">
    <location>
        <begin position="14"/>
        <end position="39"/>
    </location>
</feature>
<evidence type="ECO:0000256" key="3">
    <source>
        <dbReference type="ARBA" id="ARBA00022448"/>
    </source>
</evidence>
<proteinExistence type="inferred from homology"/>
<keyword evidence="3" id="KW-0813">Transport</keyword>
<dbReference type="InterPro" id="IPR013657">
    <property type="entry name" value="SCL35B1-4/HUT1"/>
</dbReference>
<dbReference type="GO" id="GO:0012505">
    <property type="term" value="C:endomembrane system"/>
    <property type="evidence" value="ECO:0007669"/>
    <property type="project" value="UniProtKB-ARBA"/>
</dbReference>
<dbReference type="AlphaFoldDB" id="A0ABD6E3F9"/>
<evidence type="ECO:0000256" key="1">
    <source>
        <dbReference type="ARBA" id="ARBA00004141"/>
    </source>
</evidence>
<sequence>MKDSIERMFDPDFWIIRLSVVLLGYLTIAIPIAIVIKYVRYKCNVHQMEHLSIWWSILRAFAVGRPEYQLPSLDTVRYSSSGTNRGEKNVVVDSIRLIAYFLGIQLTLVSMGFFQERIMTQDYILKSDESVKVKFKNTQFLVFLNRIFALILSSVCLIVRWKREPFHIPPFYKHSYTSFSNTLSSWCQYEALKYVSFPTQTVCKASKVLPTMLLGLIVRGERYNRHECISAFLLAAGATLFFLGNNSSSSSFVAHETTASGLFLMAGYLIFDAFTLNWQKALFDSRPRVSRYQMMFGVNAFSAVLCFISLVEEGTVTSAFSSFFLYKGFARDAAFLSSSGALGQVMFYQVIIYMTIERFGPVIFAIMMTIRQIISICLSAVAYDHPMSPLSIFGLVVAFGTIFADIYRQYFKQRELR</sequence>
<feature type="transmembrane region" description="Helical" evidence="8">
    <location>
        <begin position="362"/>
        <end position="383"/>
    </location>
</feature>
<feature type="transmembrane region" description="Helical" evidence="8">
    <location>
        <begin position="333"/>
        <end position="355"/>
    </location>
</feature>
<evidence type="ECO:0000256" key="7">
    <source>
        <dbReference type="ARBA" id="ARBA00039668"/>
    </source>
</evidence>
<comment type="similarity">
    <text evidence="2">Belongs to the nucleotide-sugar transporter family. SLC35B subfamily.</text>
</comment>
<reference evidence="9 10" key="1">
    <citation type="submission" date="2024-08" db="EMBL/GenBank/DDBJ databases">
        <title>Gnathostoma spinigerum genome.</title>
        <authorList>
            <person name="Gonzalez-Bertolin B."/>
            <person name="Monzon S."/>
            <person name="Zaballos A."/>
            <person name="Jimenez P."/>
            <person name="Dekumyoy P."/>
            <person name="Varona S."/>
            <person name="Cuesta I."/>
            <person name="Sumanam S."/>
            <person name="Adisakwattana P."/>
            <person name="Gasser R.B."/>
            <person name="Hernandez-Gonzalez A."/>
            <person name="Young N.D."/>
            <person name="Perteguer M.J."/>
        </authorList>
    </citation>
    <scope>NUCLEOTIDE SEQUENCE [LARGE SCALE GENOMIC DNA]</scope>
    <source>
        <strain evidence="9">AL3</strain>
        <tissue evidence="9">Liver</tissue>
    </source>
</reference>
<evidence type="ECO:0000256" key="4">
    <source>
        <dbReference type="ARBA" id="ARBA00022692"/>
    </source>
</evidence>
<dbReference type="PANTHER" id="PTHR10778:SF13">
    <property type="entry name" value="ADENOSINE 3'-PHOSPHO 5'-PHOSPHOSULFATE TRANSPORTER 1"/>
    <property type="match status" value="1"/>
</dbReference>
<evidence type="ECO:0000313" key="9">
    <source>
        <dbReference type="EMBL" id="MFH4973791.1"/>
    </source>
</evidence>
<dbReference type="SUPFAM" id="SSF103481">
    <property type="entry name" value="Multidrug resistance efflux transporter EmrE"/>
    <property type="match status" value="1"/>
</dbReference>
<evidence type="ECO:0000313" key="10">
    <source>
        <dbReference type="Proteomes" id="UP001608902"/>
    </source>
</evidence>
<feature type="transmembrane region" description="Helical" evidence="8">
    <location>
        <begin position="97"/>
        <end position="114"/>
    </location>
</feature>
<organism evidence="9 10">
    <name type="scientific">Gnathostoma spinigerum</name>
    <dbReference type="NCBI Taxonomy" id="75299"/>
    <lineage>
        <taxon>Eukaryota</taxon>
        <taxon>Metazoa</taxon>
        <taxon>Ecdysozoa</taxon>
        <taxon>Nematoda</taxon>
        <taxon>Chromadorea</taxon>
        <taxon>Rhabditida</taxon>
        <taxon>Spirurina</taxon>
        <taxon>Gnathostomatomorpha</taxon>
        <taxon>Gnathostomatoidea</taxon>
        <taxon>Gnathostomatidae</taxon>
        <taxon>Gnathostoma</taxon>
    </lineage>
</organism>